<keyword evidence="3" id="KW-1185">Reference proteome</keyword>
<evidence type="ECO:0000256" key="1">
    <source>
        <dbReference type="SAM" id="Phobius"/>
    </source>
</evidence>
<protein>
    <submittedName>
        <fullName evidence="2">Uncharacterized protein</fullName>
    </submittedName>
</protein>
<comment type="caution">
    <text evidence="2">The sequence shown here is derived from an EMBL/GenBank/DDBJ whole genome shotgun (WGS) entry which is preliminary data.</text>
</comment>
<feature type="transmembrane region" description="Helical" evidence="1">
    <location>
        <begin position="71"/>
        <end position="91"/>
    </location>
</feature>
<accession>A0ABV0URX4</accession>
<dbReference type="EMBL" id="JAHRIQ010082304">
    <property type="protein sequence ID" value="MEQ2247954.1"/>
    <property type="molecule type" value="Genomic_DNA"/>
</dbReference>
<keyword evidence="1" id="KW-0472">Membrane</keyword>
<keyword evidence="1" id="KW-1133">Transmembrane helix</keyword>
<proteinExistence type="predicted"/>
<evidence type="ECO:0000313" key="3">
    <source>
        <dbReference type="Proteomes" id="UP001482620"/>
    </source>
</evidence>
<reference evidence="2 3" key="1">
    <citation type="submission" date="2021-06" db="EMBL/GenBank/DDBJ databases">
        <authorList>
            <person name="Palmer J.M."/>
        </authorList>
    </citation>
    <scope>NUCLEOTIDE SEQUENCE [LARGE SCALE GENOMIC DNA]</scope>
    <source>
        <strain evidence="3">if_2019</strain>
        <tissue evidence="2">Muscle</tissue>
    </source>
</reference>
<sequence length="117" mass="12994">MSLFPVYKNSQTTLSYGVPLRLQTASKPFFSCSLKKKKKSLKQHDLGFCKGTPTPILDVGFMNNAVTDAEIMPVVVSLGFFLIPSPLLFFLPGEKETLIMSNQRPNGDSWPNIRDLG</sequence>
<dbReference type="Proteomes" id="UP001482620">
    <property type="component" value="Unassembled WGS sequence"/>
</dbReference>
<keyword evidence="1" id="KW-0812">Transmembrane</keyword>
<name>A0ABV0URX4_9TELE</name>
<organism evidence="2 3">
    <name type="scientific">Ilyodon furcidens</name>
    <name type="common">goldbreast splitfin</name>
    <dbReference type="NCBI Taxonomy" id="33524"/>
    <lineage>
        <taxon>Eukaryota</taxon>
        <taxon>Metazoa</taxon>
        <taxon>Chordata</taxon>
        <taxon>Craniata</taxon>
        <taxon>Vertebrata</taxon>
        <taxon>Euteleostomi</taxon>
        <taxon>Actinopterygii</taxon>
        <taxon>Neopterygii</taxon>
        <taxon>Teleostei</taxon>
        <taxon>Neoteleostei</taxon>
        <taxon>Acanthomorphata</taxon>
        <taxon>Ovalentaria</taxon>
        <taxon>Atherinomorphae</taxon>
        <taxon>Cyprinodontiformes</taxon>
        <taxon>Goodeidae</taxon>
        <taxon>Ilyodon</taxon>
    </lineage>
</organism>
<gene>
    <name evidence="2" type="ORF">ILYODFUR_014356</name>
</gene>
<evidence type="ECO:0000313" key="2">
    <source>
        <dbReference type="EMBL" id="MEQ2247954.1"/>
    </source>
</evidence>